<dbReference type="EMBL" id="RBKT01000001">
    <property type="protein sequence ID" value="RKR85826.1"/>
    <property type="molecule type" value="Genomic_DNA"/>
</dbReference>
<accession>A0A495J9X2</accession>
<organism evidence="4 5">
    <name type="scientific">Micromonospora pisi</name>
    <dbReference type="NCBI Taxonomy" id="589240"/>
    <lineage>
        <taxon>Bacteria</taxon>
        <taxon>Bacillati</taxon>
        <taxon>Actinomycetota</taxon>
        <taxon>Actinomycetes</taxon>
        <taxon>Micromonosporales</taxon>
        <taxon>Micromonosporaceae</taxon>
        <taxon>Micromonospora</taxon>
    </lineage>
</organism>
<dbReference type="Proteomes" id="UP000277671">
    <property type="component" value="Unassembled WGS sequence"/>
</dbReference>
<dbReference type="InterPro" id="IPR050300">
    <property type="entry name" value="GDXG_lipolytic_enzyme"/>
</dbReference>
<dbReference type="InterPro" id="IPR029058">
    <property type="entry name" value="AB_hydrolase_fold"/>
</dbReference>
<keyword evidence="5" id="KW-1185">Reference proteome</keyword>
<sequence>MHSISSRLLTVSLTLAGVKRWQFAPKRFIGASAAPRDPQGHRPPILRHVAIDRQDFEGWPTYVLTPASGGTSGQLVYLHGGAYATEITVGHWNLIARLAERTDRTVTVPIYPLTPEYGHRDIFPTLIRLYQRIVARGPVDRLAVVGDSSGAGMALALVQSLPDDTARPGDLVLLSPWLDATMTNPDISAVARRDPLLNAAHLRSLGHLYALPDLPSVPQVSPINGPLHDLGRVTLFTGTRDVLNPDARRLRELAAEQGTEIALHEYPGMLHDWVLTPIPEARRVITEIVEVLRRPEPPAELKAEAAARPTGPARTPCPGPRILTSRGGRPGGRRRVLR</sequence>
<dbReference type="OrthoDB" id="9803828at2"/>
<dbReference type="GO" id="GO:0016787">
    <property type="term" value="F:hydrolase activity"/>
    <property type="evidence" value="ECO:0007669"/>
    <property type="project" value="UniProtKB-KW"/>
</dbReference>
<keyword evidence="1" id="KW-0378">Hydrolase</keyword>
<evidence type="ECO:0000313" key="4">
    <source>
        <dbReference type="EMBL" id="RKR85826.1"/>
    </source>
</evidence>
<dbReference type="PANTHER" id="PTHR48081:SF8">
    <property type="entry name" value="ALPHA_BETA HYDROLASE FOLD-3 DOMAIN-CONTAINING PROTEIN-RELATED"/>
    <property type="match status" value="1"/>
</dbReference>
<evidence type="ECO:0000259" key="3">
    <source>
        <dbReference type="Pfam" id="PF07859"/>
    </source>
</evidence>
<feature type="compositionally biased region" description="Low complexity" evidence="2">
    <location>
        <begin position="306"/>
        <end position="316"/>
    </location>
</feature>
<dbReference type="RefSeq" id="WP_147456865.1">
    <property type="nucleotide sequence ID" value="NZ_RBKT01000001.1"/>
</dbReference>
<feature type="domain" description="Alpha/beta hydrolase fold-3" evidence="3">
    <location>
        <begin position="75"/>
        <end position="274"/>
    </location>
</feature>
<dbReference type="AlphaFoldDB" id="A0A495J9X2"/>
<reference evidence="4 5" key="1">
    <citation type="submission" date="2018-10" db="EMBL/GenBank/DDBJ databases">
        <title>Sequencing the genomes of 1000 actinobacteria strains.</title>
        <authorList>
            <person name="Klenk H.-P."/>
        </authorList>
    </citation>
    <scope>NUCLEOTIDE SEQUENCE [LARGE SCALE GENOMIC DNA]</scope>
    <source>
        <strain evidence="4 5">DSM 45175</strain>
    </source>
</reference>
<dbReference type="InterPro" id="IPR013094">
    <property type="entry name" value="AB_hydrolase_3"/>
</dbReference>
<protein>
    <submittedName>
        <fullName evidence="4">Acetyl esterase/lipase</fullName>
    </submittedName>
</protein>
<comment type="caution">
    <text evidence="4">The sequence shown here is derived from an EMBL/GenBank/DDBJ whole genome shotgun (WGS) entry which is preliminary data.</text>
</comment>
<evidence type="ECO:0000313" key="5">
    <source>
        <dbReference type="Proteomes" id="UP000277671"/>
    </source>
</evidence>
<proteinExistence type="predicted"/>
<name>A0A495J9X2_9ACTN</name>
<dbReference type="PANTHER" id="PTHR48081">
    <property type="entry name" value="AB HYDROLASE SUPERFAMILY PROTEIN C4A8.06C"/>
    <property type="match status" value="1"/>
</dbReference>
<evidence type="ECO:0000256" key="2">
    <source>
        <dbReference type="SAM" id="MobiDB-lite"/>
    </source>
</evidence>
<gene>
    <name evidence="4" type="ORF">BDK92_0035</name>
</gene>
<feature type="region of interest" description="Disordered" evidence="2">
    <location>
        <begin position="303"/>
        <end position="338"/>
    </location>
</feature>
<dbReference type="Gene3D" id="3.40.50.1820">
    <property type="entry name" value="alpha/beta hydrolase"/>
    <property type="match status" value="1"/>
</dbReference>
<evidence type="ECO:0000256" key="1">
    <source>
        <dbReference type="ARBA" id="ARBA00022801"/>
    </source>
</evidence>
<dbReference type="Pfam" id="PF07859">
    <property type="entry name" value="Abhydrolase_3"/>
    <property type="match status" value="1"/>
</dbReference>
<dbReference type="SUPFAM" id="SSF53474">
    <property type="entry name" value="alpha/beta-Hydrolases"/>
    <property type="match status" value="1"/>
</dbReference>